<dbReference type="FunCoup" id="A0A6P8H1F6">
    <property type="interactions" value="1788"/>
</dbReference>
<evidence type="ECO:0000256" key="1">
    <source>
        <dbReference type="ARBA" id="ARBA00004123"/>
    </source>
</evidence>
<dbReference type="GO" id="GO:0000981">
    <property type="term" value="F:DNA-binding transcription factor activity, RNA polymerase II-specific"/>
    <property type="evidence" value="ECO:0007669"/>
    <property type="project" value="TreeGrafter"/>
</dbReference>
<dbReference type="Pfam" id="PF00170">
    <property type="entry name" value="bZIP_1"/>
    <property type="match status" value="1"/>
</dbReference>
<keyword evidence="4" id="KW-0804">Transcription</keyword>
<evidence type="ECO:0000256" key="2">
    <source>
        <dbReference type="ARBA" id="ARBA00023015"/>
    </source>
</evidence>
<keyword evidence="6" id="KW-0175">Coiled coil</keyword>
<dbReference type="PROSITE" id="PS00036">
    <property type="entry name" value="BZIP_BASIC"/>
    <property type="match status" value="1"/>
</dbReference>
<keyword evidence="8" id="KW-1185">Reference proteome</keyword>
<dbReference type="SUPFAM" id="SSF57959">
    <property type="entry name" value="Leucine zipper domain"/>
    <property type="match status" value="1"/>
</dbReference>
<dbReference type="PANTHER" id="PTHR23351">
    <property type="entry name" value="FOS TRANSCRIPTION FACTOR-RELATED"/>
    <property type="match status" value="1"/>
</dbReference>
<feature type="domain" description="BZIP" evidence="7">
    <location>
        <begin position="82"/>
        <end position="145"/>
    </location>
</feature>
<keyword evidence="3" id="KW-0238">DNA-binding</keyword>
<dbReference type="SMART" id="SM00338">
    <property type="entry name" value="BRLZ"/>
    <property type="match status" value="1"/>
</dbReference>
<evidence type="ECO:0000256" key="5">
    <source>
        <dbReference type="ARBA" id="ARBA00023242"/>
    </source>
</evidence>
<comment type="subcellular location">
    <subcellularLocation>
        <location evidence="1">Nucleus</location>
    </subcellularLocation>
</comment>
<evidence type="ECO:0000256" key="4">
    <source>
        <dbReference type="ARBA" id="ARBA00023163"/>
    </source>
</evidence>
<dbReference type="PROSITE" id="PS50217">
    <property type="entry name" value="BZIP"/>
    <property type="match status" value="1"/>
</dbReference>
<dbReference type="RefSeq" id="XP_031550229.1">
    <property type="nucleotide sequence ID" value="XM_031694369.1"/>
</dbReference>
<keyword evidence="5" id="KW-0539">Nucleus</keyword>
<protein>
    <submittedName>
        <fullName evidence="9">Cyclic AMP-dependent transcription factor ATF-3-like</fullName>
    </submittedName>
</protein>
<evidence type="ECO:0000256" key="3">
    <source>
        <dbReference type="ARBA" id="ARBA00023125"/>
    </source>
</evidence>
<dbReference type="InterPro" id="IPR004827">
    <property type="entry name" value="bZIP"/>
</dbReference>
<dbReference type="Proteomes" id="UP000515163">
    <property type="component" value="Unplaced"/>
</dbReference>
<dbReference type="InterPro" id="IPR046347">
    <property type="entry name" value="bZIP_sf"/>
</dbReference>
<dbReference type="PRINTS" id="PR00042">
    <property type="entry name" value="LEUZIPPRFOS"/>
</dbReference>
<dbReference type="Gene3D" id="1.20.5.170">
    <property type="match status" value="1"/>
</dbReference>
<evidence type="ECO:0000256" key="6">
    <source>
        <dbReference type="SAM" id="Coils"/>
    </source>
</evidence>
<sequence length="158" mass="18043">MEYGFVSQVGSAIYMDPSVIRSATNPGVDNLSMDTNFEIADLPVKLELRYAIESKRAANGLECPKTEYKQASRREELSQDEMARRRLRRMRNKVAASKCRMKRKEHVKQLIEASEELESANNQLESEITCLHAEIEQLSKMLDGHKCNLENGKHGTDR</sequence>
<proteinExistence type="predicted"/>
<evidence type="ECO:0000313" key="9">
    <source>
        <dbReference type="RefSeq" id="XP_031550229.1"/>
    </source>
</evidence>
<dbReference type="GeneID" id="116287696"/>
<dbReference type="KEGG" id="aten:116287696"/>
<gene>
    <name evidence="9" type="primary">LOC116287696</name>
</gene>
<dbReference type="GO" id="GO:0000978">
    <property type="term" value="F:RNA polymerase II cis-regulatory region sequence-specific DNA binding"/>
    <property type="evidence" value="ECO:0007669"/>
    <property type="project" value="TreeGrafter"/>
</dbReference>
<dbReference type="AlphaFoldDB" id="A0A6P8H1F6"/>
<dbReference type="CDD" id="cd14699">
    <property type="entry name" value="bZIP_Fos_like"/>
    <property type="match status" value="1"/>
</dbReference>
<reference evidence="9" key="1">
    <citation type="submission" date="2025-08" db="UniProtKB">
        <authorList>
            <consortium name="RefSeq"/>
        </authorList>
    </citation>
    <scope>IDENTIFICATION</scope>
    <source>
        <tissue evidence="9">Tentacle</tissue>
    </source>
</reference>
<dbReference type="GO" id="GO:0005634">
    <property type="term" value="C:nucleus"/>
    <property type="evidence" value="ECO:0007669"/>
    <property type="project" value="UniProtKB-SubCell"/>
</dbReference>
<dbReference type="FunFam" id="1.20.5.170:FF:000010">
    <property type="entry name" value="Cyclic AMP-dependent transcription factor ATF-2"/>
    <property type="match status" value="1"/>
</dbReference>
<dbReference type="PANTHER" id="PTHR23351:SF24">
    <property type="entry name" value="ACTIVATING TRANSCRIPTION FACTOR 3-RELATED"/>
    <property type="match status" value="1"/>
</dbReference>
<keyword evidence="2" id="KW-0805">Transcription regulation</keyword>
<name>A0A6P8H1F6_ACTTE</name>
<dbReference type="InParanoid" id="A0A6P8H1F6"/>
<evidence type="ECO:0000313" key="8">
    <source>
        <dbReference type="Proteomes" id="UP000515163"/>
    </source>
</evidence>
<dbReference type="OrthoDB" id="2596881at2759"/>
<feature type="coiled-coil region" evidence="6">
    <location>
        <begin position="103"/>
        <end position="141"/>
    </location>
</feature>
<dbReference type="InterPro" id="IPR000837">
    <property type="entry name" value="AP-1"/>
</dbReference>
<accession>A0A6P8H1F6</accession>
<organism evidence="8 9">
    <name type="scientific">Actinia tenebrosa</name>
    <name type="common">Australian red waratah sea anemone</name>
    <dbReference type="NCBI Taxonomy" id="6105"/>
    <lineage>
        <taxon>Eukaryota</taxon>
        <taxon>Metazoa</taxon>
        <taxon>Cnidaria</taxon>
        <taxon>Anthozoa</taxon>
        <taxon>Hexacorallia</taxon>
        <taxon>Actiniaria</taxon>
        <taxon>Actiniidae</taxon>
        <taxon>Actinia</taxon>
    </lineage>
</organism>
<evidence type="ECO:0000259" key="7">
    <source>
        <dbReference type="PROSITE" id="PS50217"/>
    </source>
</evidence>